<accession>A0A6A6U706</accession>
<dbReference type="PANTHER" id="PTHR10272">
    <property type="entry name" value="PLATELET-ACTIVATING FACTOR ACETYLHYDROLASE"/>
    <property type="match status" value="1"/>
</dbReference>
<evidence type="ECO:0000256" key="4">
    <source>
        <dbReference type="ARBA" id="ARBA00023098"/>
    </source>
</evidence>
<keyword evidence="2 6" id="KW-0378">Hydrolase</keyword>
<dbReference type="Pfam" id="PF03403">
    <property type="entry name" value="PAF-AH_p_II"/>
    <property type="match status" value="1"/>
</dbReference>
<dbReference type="PANTHER" id="PTHR10272:SF0">
    <property type="entry name" value="PLATELET-ACTIVATING FACTOR ACETYLHYDROLASE"/>
    <property type="match status" value="1"/>
</dbReference>
<evidence type="ECO:0000256" key="3">
    <source>
        <dbReference type="ARBA" id="ARBA00022963"/>
    </source>
</evidence>
<keyword evidence="5" id="KW-1133">Transmembrane helix</keyword>
<dbReference type="EMBL" id="MU004238">
    <property type="protein sequence ID" value="KAF2666734.1"/>
    <property type="molecule type" value="Genomic_DNA"/>
</dbReference>
<dbReference type="Proteomes" id="UP000799302">
    <property type="component" value="Unassembled WGS sequence"/>
</dbReference>
<evidence type="ECO:0000256" key="1">
    <source>
        <dbReference type="ARBA" id="ARBA00013201"/>
    </source>
</evidence>
<feature type="transmembrane region" description="Helical" evidence="5">
    <location>
        <begin position="7"/>
        <end position="25"/>
    </location>
</feature>
<evidence type="ECO:0000256" key="5">
    <source>
        <dbReference type="SAM" id="Phobius"/>
    </source>
</evidence>
<evidence type="ECO:0000313" key="7">
    <source>
        <dbReference type="Proteomes" id="UP000799302"/>
    </source>
</evidence>
<dbReference type="AlphaFoldDB" id="A0A6A6U706"/>
<dbReference type="GO" id="GO:0016042">
    <property type="term" value="P:lipid catabolic process"/>
    <property type="evidence" value="ECO:0007669"/>
    <property type="project" value="UniProtKB-KW"/>
</dbReference>
<gene>
    <name evidence="6" type="ORF">BT63DRAFT_473025</name>
</gene>
<sequence>MGCRLQALPVSNLLIIFISYFALIVSSQDNGAPFSFGARLLEPCNPPVMTANATGKHRIGIRRETLSFDNRQLNVSWWYPGTPASGSKPHVASGGIYGQAVRDAPLDRSNGPYPLIVFSPGVGARDDSYYFYCQNLASHGYTVVSINHLDSTQMKGGGISATAMMQAAIYMLQNNSSYTVWLLFSNWFRSTHFALTYRPQEIDFVLSKAIAANTDPSSPFFGAIDTENIGLTGHSLGAFYTLLKGGGFAINCDFPLTAKESDVNNTVLTEVNICAWPEAKRLNNPKALHNSRIKAIVPLAAPVFIKPSEVPRGASSIETPMLIMTGNDPKFESTIEPQQQIFDAAKGPKYMVQIRETDHMMISEAYHFNKNFSAGLPSFLATNQPTANTQNFTEKAQIYMEYSAAFFDVYLKKNVSSKEKLRTKSSDFVAKQQYFG</sequence>
<keyword evidence="4" id="KW-0443">Lipid metabolism</keyword>
<reference evidence="6" key="1">
    <citation type="journal article" date="2020" name="Stud. Mycol.">
        <title>101 Dothideomycetes genomes: a test case for predicting lifestyles and emergence of pathogens.</title>
        <authorList>
            <person name="Haridas S."/>
            <person name="Albert R."/>
            <person name="Binder M."/>
            <person name="Bloem J."/>
            <person name="Labutti K."/>
            <person name="Salamov A."/>
            <person name="Andreopoulos B."/>
            <person name="Baker S."/>
            <person name="Barry K."/>
            <person name="Bills G."/>
            <person name="Bluhm B."/>
            <person name="Cannon C."/>
            <person name="Castanera R."/>
            <person name="Culley D."/>
            <person name="Daum C."/>
            <person name="Ezra D."/>
            <person name="Gonzalez J."/>
            <person name="Henrissat B."/>
            <person name="Kuo A."/>
            <person name="Liang C."/>
            <person name="Lipzen A."/>
            <person name="Lutzoni F."/>
            <person name="Magnuson J."/>
            <person name="Mondo S."/>
            <person name="Nolan M."/>
            <person name="Ohm R."/>
            <person name="Pangilinan J."/>
            <person name="Park H.-J."/>
            <person name="Ramirez L."/>
            <person name="Alfaro M."/>
            <person name="Sun H."/>
            <person name="Tritt A."/>
            <person name="Yoshinaga Y."/>
            <person name="Zwiers L.-H."/>
            <person name="Turgeon B."/>
            <person name="Goodwin S."/>
            <person name="Spatafora J."/>
            <person name="Crous P."/>
            <person name="Grigoriev I."/>
        </authorList>
    </citation>
    <scope>NUCLEOTIDE SEQUENCE</scope>
    <source>
        <strain evidence="6">CBS 115976</strain>
    </source>
</reference>
<dbReference type="Gene3D" id="3.40.50.1820">
    <property type="entry name" value="alpha/beta hydrolase"/>
    <property type="match status" value="1"/>
</dbReference>
<protein>
    <recommendedName>
        <fullName evidence="1">1-alkyl-2-acetylglycerophosphocholine esterase</fullName>
        <ecNumber evidence="1">3.1.1.47</ecNumber>
    </recommendedName>
</protein>
<dbReference type="InterPro" id="IPR029058">
    <property type="entry name" value="AB_hydrolase_fold"/>
</dbReference>
<dbReference type="GO" id="GO:0003847">
    <property type="term" value="F:1-alkyl-2-acetylglycerophosphocholine esterase activity"/>
    <property type="evidence" value="ECO:0007669"/>
    <property type="project" value="UniProtKB-EC"/>
</dbReference>
<organism evidence="6 7">
    <name type="scientific">Microthyrium microscopicum</name>
    <dbReference type="NCBI Taxonomy" id="703497"/>
    <lineage>
        <taxon>Eukaryota</taxon>
        <taxon>Fungi</taxon>
        <taxon>Dikarya</taxon>
        <taxon>Ascomycota</taxon>
        <taxon>Pezizomycotina</taxon>
        <taxon>Dothideomycetes</taxon>
        <taxon>Dothideomycetes incertae sedis</taxon>
        <taxon>Microthyriales</taxon>
        <taxon>Microthyriaceae</taxon>
        <taxon>Microthyrium</taxon>
    </lineage>
</organism>
<dbReference type="OrthoDB" id="2363873at2759"/>
<keyword evidence="3" id="KW-0442">Lipid degradation</keyword>
<keyword evidence="7" id="KW-1185">Reference proteome</keyword>
<proteinExistence type="predicted"/>
<keyword evidence="5" id="KW-0472">Membrane</keyword>
<evidence type="ECO:0000313" key="6">
    <source>
        <dbReference type="EMBL" id="KAF2666734.1"/>
    </source>
</evidence>
<dbReference type="EC" id="3.1.1.47" evidence="1"/>
<evidence type="ECO:0000256" key="2">
    <source>
        <dbReference type="ARBA" id="ARBA00022801"/>
    </source>
</evidence>
<keyword evidence="5" id="KW-0812">Transmembrane</keyword>
<dbReference type="SUPFAM" id="SSF53474">
    <property type="entry name" value="alpha/beta-Hydrolases"/>
    <property type="match status" value="1"/>
</dbReference>
<name>A0A6A6U706_9PEZI</name>